<proteinExistence type="predicted"/>
<keyword evidence="4" id="KW-0472">Membrane</keyword>
<keyword evidence="3" id="KW-1133">Transmembrane helix</keyword>
<comment type="caution">
    <text evidence="6">The sequence shown here is derived from an EMBL/GenBank/DDBJ whole genome shotgun (WGS) entry which is preliminary data.</text>
</comment>
<evidence type="ECO:0000313" key="6">
    <source>
        <dbReference type="EMBL" id="CAH1423623.1"/>
    </source>
</evidence>
<dbReference type="Proteomes" id="UP001157418">
    <property type="component" value="Unassembled WGS sequence"/>
</dbReference>
<dbReference type="EMBL" id="CAKMRJ010001112">
    <property type="protein sequence ID" value="CAH1423623.1"/>
    <property type="molecule type" value="Genomic_DNA"/>
</dbReference>
<accession>A0AAU9M6I1</accession>
<keyword evidence="7" id="KW-1185">Reference proteome</keyword>
<protein>
    <recommendedName>
        <fullName evidence="8">Mitochondrial import inner membrane translocase subunit TIM23</fullName>
    </recommendedName>
</protein>
<sequence>MSYQPRSSNHNESDDHHDNRRLYSPYQDLRVPAQTLYKLFTSPEYLFQEESIAQRRSWGENLTYYTGISYLSGTVVGAGKGLVKGVKASEARDTMKLRVNRILNASGHAVRTIGNRVGVIGLVYAVMESVMVKARDADDIINSVEAGLATGALYKAAAGPRSVPVAGAIGGIAFWSFEISKENKFHAEKIHQWK</sequence>
<name>A0AAU9M6I1_9ASTR</name>
<comment type="subcellular location">
    <subcellularLocation>
        <location evidence="1">Membrane</location>
        <topology evidence="1">Multi-pass membrane protein</topology>
    </subcellularLocation>
</comment>
<gene>
    <name evidence="6" type="ORF">LVIROSA_LOCUS10897</name>
</gene>
<keyword evidence="2" id="KW-0812">Transmembrane</keyword>
<evidence type="ECO:0008006" key="8">
    <source>
        <dbReference type="Google" id="ProtNLM"/>
    </source>
</evidence>
<dbReference type="InterPro" id="IPR045238">
    <property type="entry name" value="Tim23-like"/>
</dbReference>
<dbReference type="PANTHER" id="PTHR15371">
    <property type="entry name" value="TIM23"/>
    <property type="match status" value="1"/>
</dbReference>
<dbReference type="GO" id="GO:0008320">
    <property type="term" value="F:protein transmembrane transporter activity"/>
    <property type="evidence" value="ECO:0007669"/>
    <property type="project" value="TreeGrafter"/>
</dbReference>
<evidence type="ECO:0000256" key="1">
    <source>
        <dbReference type="ARBA" id="ARBA00004141"/>
    </source>
</evidence>
<evidence type="ECO:0000313" key="7">
    <source>
        <dbReference type="Proteomes" id="UP001157418"/>
    </source>
</evidence>
<feature type="region of interest" description="Disordered" evidence="5">
    <location>
        <begin position="1"/>
        <end position="20"/>
    </location>
</feature>
<evidence type="ECO:0000256" key="2">
    <source>
        <dbReference type="ARBA" id="ARBA00022692"/>
    </source>
</evidence>
<evidence type="ECO:0000256" key="3">
    <source>
        <dbReference type="ARBA" id="ARBA00022989"/>
    </source>
</evidence>
<dbReference type="GO" id="GO:0005744">
    <property type="term" value="C:TIM23 mitochondrial import inner membrane translocase complex"/>
    <property type="evidence" value="ECO:0007669"/>
    <property type="project" value="TreeGrafter"/>
</dbReference>
<dbReference type="Pfam" id="PF02466">
    <property type="entry name" value="Tim17"/>
    <property type="match status" value="1"/>
</dbReference>
<dbReference type="PANTHER" id="PTHR15371:SF0">
    <property type="entry name" value="SD19278P"/>
    <property type="match status" value="1"/>
</dbReference>
<dbReference type="GO" id="GO:0030150">
    <property type="term" value="P:protein import into mitochondrial matrix"/>
    <property type="evidence" value="ECO:0007669"/>
    <property type="project" value="TreeGrafter"/>
</dbReference>
<feature type="compositionally biased region" description="Basic and acidic residues" evidence="5">
    <location>
        <begin position="9"/>
        <end position="20"/>
    </location>
</feature>
<dbReference type="AlphaFoldDB" id="A0AAU9M6I1"/>
<reference evidence="6 7" key="1">
    <citation type="submission" date="2022-01" db="EMBL/GenBank/DDBJ databases">
        <authorList>
            <person name="Xiong W."/>
            <person name="Schranz E."/>
        </authorList>
    </citation>
    <scope>NUCLEOTIDE SEQUENCE [LARGE SCALE GENOMIC DNA]</scope>
</reference>
<organism evidence="6 7">
    <name type="scientific">Lactuca virosa</name>
    <dbReference type="NCBI Taxonomy" id="75947"/>
    <lineage>
        <taxon>Eukaryota</taxon>
        <taxon>Viridiplantae</taxon>
        <taxon>Streptophyta</taxon>
        <taxon>Embryophyta</taxon>
        <taxon>Tracheophyta</taxon>
        <taxon>Spermatophyta</taxon>
        <taxon>Magnoliopsida</taxon>
        <taxon>eudicotyledons</taxon>
        <taxon>Gunneridae</taxon>
        <taxon>Pentapetalae</taxon>
        <taxon>asterids</taxon>
        <taxon>campanulids</taxon>
        <taxon>Asterales</taxon>
        <taxon>Asteraceae</taxon>
        <taxon>Cichorioideae</taxon>
        <taxon>Cichorieae</taxon>
        <taxon>Lactucinae</taxon>
        <taxon>Lactuca</taxon>
    </lineage>
</organism>
<evidence type="ECO:0000256" key="5">
    <source>
        <dbReference type="SAM" id="MobiDB-lite"/>
    </source>
</evidence>
<evidence type="ECO:0000256" key="4">
    <source>
        <dbReference type="ARBA" id="ARBA00023136"/>
    </source>
</evidence>